<sequence>MGLSKDLITEEKVRNLKPIVEQILSRKYGKEIKFLNLTIGDITIQCNEKPIKEIS</sequence>
<gene>
    <name evidence="1" type="ORF">7F23_39</name>
</gene>
<protein>
    <submittedName>
        <fullName evidence="1">Uncharacterized protein</fullName>
    </submittedName>
</protein>
<accession>A0A2H4J258</accession>
<name>A0A2H4J258_9CAUD</name>
<proteinExistence type="predicted"/>
<dbReference type="EMBL" id="MF417886">
    <property type="protein sequence ID" value="ASN69152.1"/>
    <property type="molecule type" value="Genomic_DNA"/>
</dbReference>
<reference evidence="1" key="1">
    <citation type="submission" date="2017-06" db="EMBL/GenBank/DDBJ databases">
        <title>Novel phages from South African skin metaviromes.</title>
        <authorList>
            <person name="van Zyl L.J."/>
            <person name="Abrahams Y."/>
            <person name="Stander E.A."/>
            <person name="Kirby B.M."/>
            <person name="Clavaud C."/>
            <person name="Farcet C."/>
            <person name="Breton L."/>
            <person name="Trindade M.I."/>
        </authorList>
    </citation>
    <scope>NUCLEOTIDE SEQUENCE</scope>
</reference>
<organism evidence="1">
    <name type="scientific">uncultured Caudovirales phage</name>
    <dbReference type="NCBI Taxonomy" id="2100421"/>
    <lineage>
        <taxon>Viruses</taxon>
        <taxon>Duplodnaviria</taxon>
        <taxon>Heunggongvirae</taxon>
        <taxon>Uroviricota</taxon>
        <taxon>Caudoviricetes</taxon>
        <taxon>Peduoviridae</taxon>
        <taxon>Maltschvirus</taxon>
        <taxon>Maltschvirus maltsch</taxon>
    </lineage>
</organism>
<evidence type="ECO:0000313" key="1">
    <source>
        <dbReference type="EMBL" id="ASN69152.1"/>
    </source>
</evidence>